<dbReference type="InterPro" id="IPR014719">
    <property type="entry name" value="Ribosomal_bL12_C/ClpS-like"/>
</dbReference>
<dbReference type="InterPro" id="IPR022935">
    <property type="entry name" value="ClpS"/>
</dbReference>
<sequence length="99" mass="11555">MSTSIEFQLKDKTKVGYPKKYKVYLLNDDYTSMDFVVSILTTIFHKSYEDAEKVMLEIHKQDKGLCGVYVHEIAETKVMQVLKRAKEDGFPLRAIMEEE</sequence>
<dbReference type="Proteomes" id="UP000671852">
    <property type="component" value="Chromosome"/>
</dbReference>
<dbReference type="SUPFAM" id="SSF54736">
    <property type="entry name" value="ClpS-like"/>
    <property type="match status" value="1"/>
</dbReference>
<dbReference type="FunFam" id="3.30.1390.10:FF:000002">
    <property type="entry name" value="ATP-dependent Clp protease adapter protein ClpS"/>
    <property type="match status" value="1"/>
</dbReference>
<dbReference type="KEGG" id="saqt:GJV85_10480"/>
<keyword evidence="3" id="KW-0378">Hydrolase</keyword>
<dbReference type="Gene3D" id="3.30.1390.10">
    <property type="match status" value="1"/>
</dbReference>
<comment type="subunit">
    <text evidence="1">Binds to the N-terminal domain of the chaperone ClpA.</text>
</comment>
<dbReference type="AlphaFoldDB" id="A0A975GDE9"/>
<dbReference type="HAMAP" id="MF_00302">
    <property type="entry name" value="ClpS"/>
    <property type="match status" value="1"/>
</dbReference>
<proteinExistence type="inferred from homology"/>
<organism evidence="3 4">
    <name type="scientific">Sulfurimonas aquatica</name>
    <dbReference type="NCBI Taxonomy" id="2672570"/>
    <lineage>
        <taxon>Bacteria</taxon>
        <taxon>Pseudomonadati</taxon>
        <taxon>Campylobacterota</taxon>
        <taxon>Epsilonproteobacteria</taxon>
        <taxon>Campylobacterales</taxon>
        <taxon>Sulfurimonadaceae</taxon>
        <taxon>Sulfurimonas</taxon>
    </lineage>
</organism>
<keyword evidence="3" id="KW-0645">Protease</keyword>
<evidence type="ECO:0000256" key="1">
    <source>
        <dbReference type="HAMAP-Rule" id="MF_00302"/>
    </source>
</evidence>
<accession>A0A975GDE9</accession>
<gene>
    <name evidence="1" type="primary">clpS</name>
    <name evidence="3" type="ORF">GJV85_10480</name>
</gene>
<reference evidence="3" key="2">
    <citation type="submission" date="2021-04" db="EMBL/GenBank/DDBJ databases">
        <title>Isolation and characterization of a novel species of the genus Sulfurimonas.</title>
        <authorList>
            <person name="Fukui M."/>
        </authorList>
    </citation>
    <scope>NUCLEOTIDE SEQUENCE</scope>
    <source>
        <strain evidence="3">H1576</strain>
    </source>
</reference>
<dbReference type="PANTHER" id="PTHR33473">
    <property type="entry name" value="ATP-DEPENDENT CLP PROTEASE ADAPTER PROTEIN CLPS1, CHLOROPLASTIC"/>
    <property type="match status" value="1"/>
</dbReference>
<evidence type="ECO:0000259" key="2">
    <source>
        <dbReference type="Pfam" id="PF02617"/>
    </source>
</evidence>
<feature type="domain" description="Adaptor protein ClpS core" evidence="2">
    <location>
        <begin position="18"/>
        <end position="94"/>
    </location>
</feature>
<evidence type="ECO:0000313" key="4">
    <source>
        <dbReference type="Proteomes" id="UP000671852"/>
    </source>
</evidence>
<reference evidence="3" key="1">
    <citation type="submission" date="2019-11" db="EMBL/GenBank/DDBJ databases">
        <authorList>
            <person name="Kojima H."/>
        </authorList>
    </citation>
    <scope>NUCLEOTIDE SEQUENCE</scope>
    <source>
        <strain evidence="3">H1576</strain>
    </source>
</reference>
<dbReference type="GO" id="GO:0030163">
    <property type="term" value="P:protein catabolic process"/>
    <property type="evidence" value="ECO:0007669"/>
    <property type="project" value="InterPro"/>
</dbReference>
<comment type="similarity">
    <text evidence="1">Belongs to the ClpS family.</text>
</comment>
<dbReference type="Pfam" id="PF02617">
    <property type="entry name" value="ClpS"/>
    <property type="match status" value="1"/>
</dbReference>
<evidence type="ECO:0000313" key="3">
    <source>
        <dbReference type="EMBL" id="QSZ42517.1"/>
    </source>
</evidence>
<keyword evidence="4" id="KW-1185">Reference proteome</keyword>
<dbReference type="GO" id="GO:0008233">
    <property type="term" value="F:peptidase activity"/>
    <property type="evidence" value="ECO:0007669"/>
    <property type="project" value="UniProtKB-KW"/>
</dbReference>
<dbReference type="GO" id="GO:0006508">
    <property type="term" value="P:proteolysis"/>
    <property type="evidence" value="ECO:0007669"/>
    <property type="project" value="UniProtKB-UniRule"/>
</dbReference>
<protein>
    <recommendedName>
        <fullName evidence="1">ATP-dependent Clp protease adapter protein ClpS</fullName>
    </recommendedName>
</protein>
<name>A0A975GDE9_9BACT</name>
<comment type="function">
    <text evidence="1">Involved in the modulation of the specificity of the ClpAP-mediated ATP-dependent protein degradation.</text>
</comment>
<dbReference type="RefSeq" id="WP_207561334.1">
    <property type="nucleotide sequence ID" value="NZ_CP046072.1"/>
</dbReference>
<dbReference type="InterPro" id="IPR003769">
    <property type="entry name" value="ClpS_core"/>
</dbReference>
<dbReference type="EMBL" id="CP046072">
    <property type="protein sequence ID" value="QSZ42517.1"/>
    <property type="molecule type" value="Genomic_DNA"/>
</dbReference>
<dbReference type="PANTHER" id="PTHR33473:SF19">
    <property type="entry name" value="ATP-DEPENDENT CLP PROTEASE ADAPTER PROTEIN CLPS"/>
    <property type="match status" value="1"/>
</dbReference>